<dbReference type="SUPFAM" id="SSF51569">
    <property type="entry name" value="Aldolase"/>
    <property type="match status" value="1"/>
</dbReference>
<dbReference type="AlphaFoldDB" id="A0A1R4F2F6"/>
<protein>
    <submittedName>
        <fullName evidence="3">4-hydroxy-tetrahydrodipicolinate synthase</fullName>
        <ecNumber evidence="3">4.3.3.7</ecNumber>
    </submittedName>
</protein>
<gene>
    <name evidence="3" type="ORF">CZ674_02235</name>
</gene>
<dbReference type="Proteomes" id="UP000195787">
    <property type="component" value="Unassembled WGS sequence"/>
</dbReference>
<dbReference type="RefSeq" id="WP_086990843.1">
    <property type="nucleotide sequence ID" value="NZ_FUHU01000010.1"/>
</dbReference>
<evidence type="ECO:0000313" key="4">
    <source>
        <dbReference type="Proteomes" id="UP000195787"/>
    </source>
</evidence>
<dbReference type="Gene3D" id="3.20.20.70">
    <property type="entry name" value="Aldolase class I"/>
    <property type="match status" value="1"/>
</dbReference>
<evidence type="ECO:0000256" key="1">
    <source>
        <dbReference type="ARBA" id="ARBA00007592"/>
    </source>
</evidence>
<dbReference type="PANTHER" id="PTHR12128">
    <property type="entry name" value="DIHYDRODIPICOLINATE SYNTHASE"/>
    <property type="match status" value="1"/>
</dbReference>
<name>A0A1R4F2F6_9MICO</name>
<dbReference type="EC" id="4.3.3.7" evidence="3"/>
<keyword evidence="4" id="KW-1185">Reference proteome</keyword>
<dbReference type="PANTHER" id="PTHR12128:SF66">
    <property type="entry name" value="4-HYDROXY-2-OXOGLUTARATE ALDOLASE, MITOCHONDRIAL"/>
    <property type="match status" value="1"/>
</dbReference>
<dbReference type="CDD" id="cd00408">
    <property type="entry name" value="DHDPS-like"/>
    <property type="match status" value="1"/>
</dbReference>
<accession>A0A1R4F2F6</accession>
<organism evidence="3 4">
    <name type="scientific">Agrococcus casei LMG 22410</name>
    <dbReference type="NCBI Taxonomy" id="1255656"/>
    <lineage>
        <taxon>Bacteria</taxon>
        <taxon>Bacillati</taxon>
        <taxon>Actinomycetota</taxon>
        <taxon>Actinomycetes</taxon>
        <taxon>Micrococcales</taxon>
        <taxon>Microbacteriaceae</taxon>
        <taxon>Agrococcus</taxon>
    </lineage>
</organism>
<comment type="similarity">
    <text evidence="1">Belongs to the DapA family.</text>
</comment>
<evidence type="ECO:0000313" key="3">
    <source>
        <dbReference type="EMBL" id="SJM50002.1"/>
    </source>
</evidence>
<sequence length="278" mass="29154">MSTASAPEVITAVPAAFAADGSVDMESSRAILEFVGASGNEGAFVLGTTGEFAALTVAERNELAALAVEVLRERMRVIVHVGGASLYEVKQLIDGARAAGATEIAVLTPHYLPVTDGALLEFFTAVNDYADGLRAFVYVYQKRANNFVSVELMRQIAGLSNFVGAKVSEEPLELLAEYRAVVGDDFVIYTGADRDMLRVADYGAQGVVSGVSSVLPKPFRGSSQAEIDVAVDAIAGDMERMRTALELQGVSAGTSRMSIAKPDADAVAAVRAAVEQVG</sequence>
<dbReference type="GO" id="GO:0008840">
    <property type="term" value="F:4-hydroxy-tetrahydrodipicolinate synthase activity"/>
    <property type="evidence" value="ECO:0007669"/>
    <property type="project" value="UniProtKB-EC"/>
</dbReference>
<dbReference type="Pfam" id="PF00701">
    <property type="entry name" value="DHDPS"/>
    <property type="match status" value="1"/>
</dbReference>
<reference evidence="3 4" key="1">
    <citation type="submission" date="2017-02" db="EMBL/GenBank/DDBJ databases">
        <authorList>
            <person name="Peterson S.W."/>
        </authorList>
    </citation>
    <scope>NUCLEOTIDE SEQUENCE [LARGE SCALE GENOMIC DNA]</scope>
    <source>
        <strain evidence="3 4">LMG 22410</strain>
    </source>
</reference>
<dbReference type="OrthoDB" id="3175637at2"/>
<dbReference type="PRINTS" id="PR00146">
    <property type="entry name" value="DHPICSNTHASE"/>
</dbReference>
<keyword evidence="2 3" id="KW-0456">Lyase</keyword>
<dbReference type="InterPro" id="IPR002220">
    <property type="entry name" value="DapA-like"/>
</dbReference>
<dbReference type="GeneID" id="303172014"/>
<evidence type="ECO:0000256" key="2">
    <source>
        <dbReference type="ARBA" id="ARBA00023239"/>
    </source>
</evidence>
<dbReference type="SMART" id="SM01130">
    <property type="entry name" value="DHDPS"/>
    <property type="match status" value="1"/>
</dbReference>
<proteinExistence type="inferred from homology"/>
<dbReference type="InterPro" id="IPR013785">
    <property type="entry name" value="Aldolase_TIM"/>
</dbReference>
<dbReference type="EMBL" id="FUHU01000010">
    <property type="protein sequence ID" value="SJM50002.1"/>
    <property type="molecule type" value="Genomic_DNA"/>
</dbReference>